<gene>
    <name evidence="1" type="ORF">NE663_05810</name>
</gene>
<dbReference type="RefSeq" id="WP_256197699.1">
    <property type="nucleotide sequence ID" value="NZ_JANGCH010000006.1"/>
</dbReference>
<accession>A0ABT1SKM5</accession>
<evidence type="ECO:0000313" key="1">
    <source>
        <dbReference type="EMBL" id="MCQ5121775.1"/>
    </source>
</evidence>
<dbReference type="Proteomes" id="UP001524435">
    <property type="component" value="Unassembled WGS sequence"/>
</dbReference>
<reference evidence="1 2" key="1">
    <citation type="submission" date="2022-06" db="EMBL/GenBank/DDBJ databases">
        <title>Isolation of gut microbiota from human fecal samples.</title>
        <authorList>
            <person name="Pamer E.G."/>
            <person name="Barat B."/>
            <person name="Waligurski E."/>
            <person name="Medina S."/>
            <person name="Paddock L."/>
            <person name="Mostad J."/>
        </authorList>
    </citation>
    <scope>NUCLEOTIDE SEQUENCE [LARGE SCALE GENOMIC DNA]</scope>
    <source>
        <strain evidence="1 2">DFI.6.1</strain>
    </source>
</reference>
<proteinExistence type="predicted"/>
<comment type="caution">
    <text evidence="1">The sequence shown here is derived from an EMBL/GenBank/DDBJ whole genome shotgun (WGS) entry which is preliminary data.</text>
</comment>
<sequence>MNFYEKEMRDLFGNSELLQDAHFCGKTCLARLDEDLRVKLQLTTTGIIDQYDAIKLSIINRTDGVVDQQLFHFSDIIGKQLRNGRDAIKPHIWEYDGKPSWYLPITQANRTQIADTILDYVGMYQDESIGMTGPGM</sequence>
<keyword evidence="2" id="KW-1185">Reference proteome</keyword>
<name>A0ABT1SKM5_9FIRM</name>
<dbReference type="EMBL" id="JANGCH010000006">
    <property type="protein sequence ID" value="MCQ5121775.1"/>
    <property type="molecule type" value="Genomic_DNA"/>
</dbReference>
<organism evidence="1 2">
    <name type="scientific">Massilicoli timonensis</name>
    <dbReference type="NCBI Taxonomy" id="2015901"/>
    <lineage>
        <taxon>Bacteria</taxon>
        <taxon>Bacillati</taxon>
        <taxon>Bacillota</taxon>
        <taxon>Erysipelotrichia</taxon>
        <taxon>Erysipelotrichales</taxon>
        <taxon>Erysipelotrichaceae</taxon>
        <taxon>Massilicoli</taxon>
    </lineage>
</organism>
<protein>
    <submittedName>
        <fullName evidence="1">Uncharacterized protein</fullName>
    </submittedName>
</protein>
<evidence type="ECO:0000313" key="2">
    <source>
        <dbReference type="Proteomes" id="UP001524435"/>
    </source>
</evidence>